<dbReference type="Gene3D" id="3.80.10.10">
    <property type="entry name" value="Ribonuclease Inhibitor"/>
    <property type="match status" value="1"/>
</dbReference>
<dbReference type="PANTHER" id="PTHR47186">
    <property type="entry name" value="LEUCINE-RICH REPEAT-CONTAINING PROTEIN 57"/>
    <property type="match status" value="1"/>
</dbReference>
<reference evidence="3" key="1">
    <citation type="journal article" date="2014" name="Science">
        <title>Ancient hybridizations among the ancestral genomes of bread wheat.</title>
        <authorList>
            <consortium name="International Wheat Genome Sequencing Consortium,"/>
            <person name="Marcussen T."/>
            <person name="Sandve S.R."/>
            <person name="Heier L."/>
            <person name="Spannagl M."/>
            <person name="Pfeifer M."/>
            <person name="Jakobsen K.S."/>
            <person name="Wulff B.B."/>
            <person name="Steuernagel B."/>
            <person name="Mayer K.F."/>
            <person name="Olsen O.A."/>
        </authorList>
    </citation>
    <scope>NUCLEOTIDE SEQUENCE [LARGE SCALE GENOMIC DNA]</scope>
    <source>
        <strain evidence="3">cv. AL8/78</strain>
    </source>
</reference>
<dbReference type="SUPFAM" id="SSF52058">
    <property type="entry name" value="L domain-like"/>
    <property type="match status" value="1"/>
</dbReference>
<sequence length="407" mass="46256">MHDLMHDLAKNVTNECASIGELTRQKALLKDVCHMQMSKAELKQISGLCKHKKYLRTLLSPSELHGHYYFLNRSHKDFKEFLQISASLRALHCPPSSIDICTAINAKHLRYLDLSQSNIVRLPDSICMLYNLQTLILNGCEELQQLSKDMERLRKLINLYLFGCLSLKSMSPNFGLLNNLHILTKFVVDTGDGLGIEQLKDLQHLRNRLELLNLNKIKSGENAKEANLNQKQNLNELLLCWDQGIDHDKPKNMDCNAEEVLEGLEPHSNIQNLEICGYGGLEISQWMRKPQMFNCLRVLEMSDCPRCKSIPVVWFSVSLEILSLEKMDNMTTLCNNLDVEGGCITPLQIFPGLKRTELIKLPSLEMCAENIVGEPCDSFVKFPMLEVLRIENCPKLASIPLIPIVSV</sequence>
<evidence type="ECO:0000313" key="3">
    <source>
        <dbReference type="Proteomes" id="UP000015105"/>
    </source>
</evidence>
<dbReference type="Proteomes" id="UP000015105">
    <property type="component" value="Chromosome 7D"/>
</dbReference>
<dbReference type="EnsemblPlants" id="AET7Gv20037800.4">
    <property type="protein sequence ID" value="AET7Gv20037800.4"/>
    <property type="gene ID" value="AET7Gv20037800"/>
</dbReference>
<name>A0A453QCE4_AEGTS</name>
<dbReference type="Pfam" id="PF25019">
    <property type="entry name" value="LRR_R13L1-DRL21"/>
    <property type="match status" value="1"/>
</dbReference>
<proteinExistence type="predicted"/>
<protein>
    <recommendedName>
        <fullName evidence="1">R13L1/DRL21-like LRR repeat region domain-containing protein</fullName>
    </recommendedName>
</protein>
<dbReference type="InterPro" id="IPR032675">
    <property type="entry name" value="LRR_dom_sf"/>
</dbReference>
<reference evidence="2" key="3">
    <citation type="journal article" date="2017" name="Nature">
        <title>Genome sequence of the progenitor of the wheat D genome Aegilops tauschii.</title>
        <authorList>
            <person name="Luo M.C."/>
            <person name="Gu Y.Q."/>
            <person name="Puiu D."/>
            <person name="Wang H."/>
            <person name="Twardziok S.O."/>
            <person name="Deal K.R."/>
            <person name="Huo N."/>
            <person name="Zhu T."/>
            <person name="Wang L."/>
            <person name="Wang Y."/>
            <person name="McGuire P.E."/>
            <person name="Liu S."/>
            <person name="Long H."/>
            <person name="Ramasamy R.K."/>
            <person name="Rodriguez J.C."/>
            <person name="Van S.L."/>
            <person name="Yuan L."/>
            <person name="Wang Z."/>
            <person name="Xia Z."/>
            <person name="Xiao L."/>
            <person name="Anderson O.D."/>
            <person name="Ouyang S."/>
            <person name="Liang Y."/>
            <person name="Zimin A.V."/>
            <person name="Pertea G."/>
            <person name="Qi P."/>
            <person name="Bennetzen J.L."/>
            <person name="Dai X."/>
            <person name="Dawson M.W."/>
            <person name="Muller H.G."/>
            <person name="Kugler K."/>
            <person name="Rivarola-Duarte L."/>
            <person name="Spannagl M."/>
            <person name="Mayer K.F.X."/>
            <person name="Lu F.H."/>
            <person name="Bevan M.W."/>
            <person name="Leroy P."/>
            <person name="Li P."/>
            <person name="You F.M."/>
            <person name="Sun Q."/>
            <person name="Liu Z."/>
            <person name="Lyons E."/>
            <person name="Wicker T."/>
            <person name="Salzberg S.L."/>
            <person name="Devos K.M."/>
            <person name="Dvorak J."/>
        </authorList>
    </citation>
    <scope>NUCLEOTIDE SEQUENCE [LARGE SCALE GENOMIC DNA]</scope>
    <source>
        <strain evidence="2">cv. AL8/78</strain>
    </source>
</reference>
<feature type="domain" description="R13L1/DRL21-like LRR repeat region" evidence="1">
    <location>
        <begin position="196"/>
        <end position="327"/>
    </location>
</feature>
<dbReference type="PANTHER" id="PTHR47186:SF3">
    <property type="entry name" value="OS09G0267800 PROTEIN"/>
    <property type="match status" value="1"/>
</dbReference>
<dbReference type="InterPro" id="IPR056789">
    <property type="entry name" value="LRR_R13L1-DRL21"/>
</dbReference>
<dbReference type="Gramene" id="AET7Gv20037800.4">
    <property type="protein sequence ID" value="AET7Gv20037800.4"/>
    <property type="gene ID" value="AET7Gv20037800"/>
</dbReference>
<organism evidence="2 3">
    <name type="scientific">Aegilops tauschii subsp. strangulata</name>
    <name type="common">Goatgrass</name>
    <dbReference type="NCBI Taxonomy" id="200361"/>
    <lineage>
        <taxon>Eukaryota</taxon>
        <taxon>Viridiplantae</taxon>
        <taxon>Streptophyta</taxon>
        <taxon>Embryophyta</taxon>
        <taxon>Tracheophyta</taxon>
        <taxon>Spermatophyta</taxon>
        <taxon>Magnoliopsida</taxon>
        <taxon>Liliopsida</taxon>
        <taxon>Poales</taxon>
        <taxon>Poaceae</taxon>
        <taxon>BOP clade</taxon>
        <taxon>Pooideae</taxon>
        <taxon>Triticodae</taxon>
        <taxon>Triticeae</taxon>
        <taxon>Triticinae</taxon>
        <taxon>Aegilops</taxon>
    </lineage>
</organism>
<reference evidence="2" key="4">
    <citation type="submission" date="2019-03" db="UniProtKB">
        <authorList>
            <consortium name="EnsemblPlants"/>
        </authorList>
    </citation>
    <scope>IDENTIFICATION</scope>
</reference>
<reference evidence="3" key="2">
    <citation type="journal article" date="2017" name="Nat. Plants">
        <title>The Aegilops tauschii genome reveals multiple impacts of transposons.</title>
        <authorList>
            <person name="Zhao G."/>
            <person name="Zou C."/>
            <person name="Li K."/>
            <person name="Wang K."/>
            <person name="Li T."/>
            <person name="Gao L."/>
            <person name="Zhang X."/>
            <person name="Wang H."/>
            <person name="Yang Z."/>
            <person name="Liu X."/>
            <person name="Jiang W."/>
            <person name="Mao L."/>
            <person name="Kong X."/>
            <person name="Jiao Y."/>
            <person name="Jia J."/>
        </authorList>
    </citation>
    <scope>NUCLEOTIDE SEQUENCE [LARGE SCALE GENOMIC DNA]</scope>
    <source>
        <strain evidence="3">cv. AL8/78</strain>
    </source>
</reference>
<dbReference type="STRING" id="200361.A0A453QCE4"/>
<evidence type="ECO:0000259" key="1">
    <source>
        <dbReference type="Pfam" id="PF25019"/>
    </source>
</evidence>
<keyword evidence="3" id="KW-1185">Reference proteome</keyword>
<accession>A0A453QCE4</accession>
<dbReference type="AlphaFoldDB" id="A0A453QCE4"/>
<reference evidence="2" key="5">
    <citation type="journal article" date="2021" name="G3 (Bethesda)">
        <title>Aegilops tauschii genome assembly Aet v5.0 features greater sequence contiguity and improved annotation.</title>
        <authorList>
            <person name="Wang L."/>
            <person name="Zhu T."/>
            <person name="Rodriguez J.C."/>
            <person name="Deal K.R."/>
            <person name="Dubcovsky J."/>
            <person name="McGuire P.E."/>
            <person name="Lux T."/>
            <person name="Spannagl M."/>
            <person name="Mayer K.F.X."/>
            <person name="Baldrich P."/>
            <person name="Meyers B.C."/>
            <person name="Huo N."/>
            <person name="Gu Y.Q."/>
            <person name="Zhou H."/>
            <person name="Devos K.M."/>
            <person name="Bennetzen J.L."/>
            <person name="Unver T."/>
            <person name="Budak H."/>
            <person name="Gulick P.J."/>
            <person name="Galiba G."/>
            <person name="Kalapos B."/>
            <person name="Nelson D.R."/>
            <person name="Li P."/>
            <person name="You F.M."/>
            <person name="Luo M.C."/>
            <person name="Dvorak J."/>
        </authorList>
    </citation>
    <scope>NUCLEOTIDE SEQUENCE [LARGE SCALE GENOMIC DNA]</scope>
    <source>
        <strain evidence="2">cv. AL8/78</strain>
    </source>
</reference>
<evidence type="ECO:0000313" key="2">
    <source>
        <dbReference type="EnsemblPlants" id="AET7Gv20037800.4"/>
    </source>
</evidence>